<keyword evidence="4" id="KW-0547">Nucleotide-binding</keyword>
<gene>
    <name evidence="10" type="ORF">FPE_LOCUS33690</name>
</gene>
<organism evidence="10 11">
    <name type="scientific">Fraxinus pennsylvanica</name>
    <dbReference type="NCBI Taxonomy" id="56036"/>
    <lineage>
        <taxon>Eukaryota</taxon>
        <taxon>Viridiplantae</taxon>
        <taxon>Streptophyta</taxon>
        <taxon>Embryophyta</taxon>
        <taxon>Tracheophyta</taxon>
        <taxon>Spermatophyta</taxon>
        <taxon>Magnoliopsida</taxon>
        <taxon>eudicotyledons</taxon>
        <taxon>Gunneridae</taxon>
        <taxon>Pentapetalae</taxon>
        <taxon>asterids</taxon>
        <taxon>lamiids</taxon>
        <taxon>Lamiales</taxon>
        <taxon>Oleaceae</taxon>
        <taxon>Oleeae</taxon>
        <taxon>Fraxinus</taxon>
    </lineage>
</organism>
<comment type="catalytic activity">
    <reaction evidence="7">
        <text>L-threonyl-[protein] + ATP = O-phospho-L-threonyl-[protein] + ADP + H(+)</text>
        <dbReference type="Rhea" id="RHEA:46608"/>
        <dbReference type="Rhea" id="RHEA-COMP:11060"/>
        <dbReference type="Rhea" id="RHEA-COMP:11605"/>
        <dbReference type="ChEBI" id="CHEBI:15378"/>
        <dbReference type="ChEBI" id="CHEBI:30013"/>
        <dbReference type="ChEBI" id="CHEBI:30616"/>
        <dbReference type="ChEBI" id="CHEBI:61977"/>
        <dbReference type="ChEBI" id="CHEBI:456216"/>
        <dbReference type="EC" id="2.7.11.1"/>
    </reaction>
</comment>
<accession>A0AAD2ADQ1</accession>
<dbReference type="Gene3D" id="3.30.200.20">
    <property type="entry name" value="Phosphorylase Kinase, domain 1"/>
    <property type="match status" value="1"/>
</dbReference>
<dbReference type="Gene3D" id="1.10.510.10">
    <property type="entry name" value="Transferase(Phosphotransferase) domain 1"/>
    <property type="match status" value="1"/>
</dbReference>
<dbReference type="EMBL" id="OU503057">
    <property type="protein sequence ID" value="CAI9786260.1"/>
    <property type="molecule type" value="Genomic_DNA"/>
</dbReference>
<protein>
    <recommendedName>
        <fullName evidence="1">non-specific serine/threonine protein kinase</fullName>
        <ecNumber evidence="1">2.7.11.1</ecNumber>
    </recommendedName>
</protein>
<evidence type="ECO:0000256" key="6">
    <source>
        <dbReference type="ARBA" id="ARBA00022840"/>
    </source>
</evidence>
<evidence type="ECO:0000256" key="5">
    <source>
        <dbReference type="ARBA" id="ARBA00022777"/>
    </source>
</evidence>
<dbReference type="InterPro" id="IPR050588">
    <property type="entry name" value="WNK_Ser-Thr_kinase"/>
</dbReference>
<dbReference type="SUPFAM" id="SSF56112">
    <property type="entry name" value="Protein kinase-like (PK-like)"/>
    <property type="match status" value="1"/>
</dbReference>
<reference evidence="10" key="1">
    <citation type="submission" date="2023-05" db="EMBL/GenBank/DDBJ databases">
        <authorList>
            <person name="Huff M."/>
        </authorList>
    </citation>
    <scope>NUCLEOTIDE SEQUENCE</scope>
</reference>
<dbReference type="CDD" id="cd13983">
    <property type="entry name" value="STKc_WNK"/>
    <property type="match status" value="1"/>
</dbReference>
<dbReference type="GO" id="GO:0004674">
    <property type="term" value="F:protein serine/threonine kinase activity"/>
    <property type="evidence" value="ECO:0007669"/>
    <property type="project" value="UniProtKB-KW"/>
</dbReference>
<comment type="catalytic activity">
    <reaction evidence="8">
        <text>L-seryl-[protein] + ATP = O-phospho-L-seryl-[protein] + ADP + H(+)</text>
        <dbReference type="Rhea" id="RHEA:17989"/>
        <dbReference type="Rhea" id="RHEA-COMP:9863"/>
        <dbReference type="Rhea" id="RHEA-COMP:11604"/>
        <dbReference type="ChEBI" id="CHEBI:15378"/>
        <dbReference type="ChEBI" id="CHEBI:29999"/>
        <dbReference type="ChEBI" id="CHEBI:30616"/>
        <dbReference type="ChEBI" id="CHEBI:83421"/>
        <dbReference type="ChEBI" id="CHEBI:456216"/>
        <dbReference type="EC" id="2.7.11.1"/>
    </reaction>
</comment>
<dbReference type="InterPro" id="IPR011009">
    <property type="entry name" value="Kinase-like_dom_sf"/>
</dbReference>
<dbReference type="PANTHER" id="PTHR13902">
    <property type="entry name" value="SERINE/THREONINE-PROTEIN KINASE WNK WITH NO LYSINE -RELATED"/>
    <property type="match status" value="1"/>
</dbReference>
<keyword evidence="3" id="KW-0808">Transferase</keyword>
<dbReference type="EC" id="2.7.11.1" evidence="1"/>
<evidence type="ECO:0000259" key="9">
    <source>
        <dbReference type="PROSITE" id="PS50011"/>
    </source>
</evidence>
<keyword evidence="11" id="KW-1185">Reference proteome</keyword>
<sequence>MMRMKVRKMGVGLMQSSTQPFLAQSRTALHINQDCSYRMPSAIPDPPEDDEEPFVEVDPTGRFGRYSDLLGSGAVKKVYRAFDQREGIDVAWNQVRLRNFSSDPSVIIRLHSEIELLKTLKHDNIIVLYHFWKDVDKNTLNFITEACESNLREYRKKHRHVSIKAIKKWSRQILKGLDYLHTHEPCIIHRDLNCSNIFINGNVGKVKIGDLGLATIVGKSHAAHSLLGTPEYMAPELYEENYTELVDIYSFGMCLLEMDTLEIPYSECDNLAKIYKKVTSGVMPQAMKKVSDPELKAFIERCIGQPRMRPSASQLLLDSFLSDGIDLDENDL</sequence>
<dbReference type="FunFam" id="1.10.510.10:FF:000046">
    <property type="entry name" value="probable serine/threonine-protein kinase WNK9"/>
    <property type="match status" value="1"/>
</dbReference>
<dbReference type="Pfam" id="PF00069">
    <property type="entry name" value="Pkinase"/>
    <property type="match status" value="1"/>
</dbReference>
<name>A0AAD2ADQ1_9LAMI</name>
<evidence type="ECO:0000313" key="10">
    <source>
        <dbReference type="EMBL" id="CAI9786260.1"/>
    </source>
</evidence>
<dbReference type="PROSITE" id="PS50011">
    <property type="entry name" value="PROTEIN_KINASE_DOM"/>
    <property type="match status" value="1"/>
</dbReference>
<dbReference type="GO" id="GO:0005524">
    <property type="term" value="F:ATP binding"/>
    <property type="evidence" value="ECO:0007669"/>
    <property type="project" value="UniProtKB-KW"/>
</dbReference>
<feature type="domain" description="Protein kinase" evidence="9">
    <location>
        <begin position="64"/>
        <end position="321"/>
    </location>
</feature>
<keyword evidence="5" id="KW-0418">Kinase</keyword>
<dbReference type="Proteomes" id="UP000834106">
    <property type="component" value="Chromosome 22"/>
</dbReference>
<keyword evidence="6" id="KW-0067">ATP-binding</keyword>
<evidence type="ECO:0000256" key="7">
    <source>
        <dbReference type="ARBA" id="ARBA00047899"/>
    </source>
</evidence>
<evidence type="ECO:0000256" key="4">
    <source>
        <dbReference type="ARBA" id="ARBA00022741"/>
    </source>
</evidence>
<evidence type="ECO:0000256" key="2">
    <source>
        <dbReference type="ARBA" id="ARBA00022527"/>
    </source>
</evidence>
<evidence type="ECO:0000256" key="3">
    <source>
        <dbReference type="ARBA" id="ARBA00022679"/>
    </source>
</evidence>
<evidence type="ECO:0000256" key="1">
    <source>
        <dbReference type="ARBA" id="ARBA00012513"/>
    </source>
</evidence>
<dbReference type="FunFam" id="3.30.200.20:FF:000075">
    <property type="entry name" value="Probable serine/threonine-protein kinase WNK1"/>
    <property type="match status" value="1"/>
</dbReference>
<dbReference type="AlphaFoldDB" id="A0AAD2ADQ1"/>
<keyword evidence="2" id="KW-0723">Serine/threonine-protein kinase</keyword>
<proteinExistence type="predicted"/>
<evidence type="ECO:0000256" key="8">
    <source>
        <dbReference type="ARBA" id="ARBA00048679"/>
    </source>
</evidence>
<dbReference type="InterPro" id="IPR000719">
    <property type="entry name" value="Prot_kinase_dom"/>
</dbReference>
<evidence type="ECO:0000313" key="11">
    <source>
        <dbReference type="Proteomes" id="UP000834106"/>
    </source>
</evidence>